<gene>
    <name evidence="2" type="ORF">SAMN04487943_106259</name>
</gene>
<evidence type="ECO:0000256" key="1">
    <source>
        <dbReference type="SAM" id="Coils"/>
    </source>
</evidence>
<dbReference type="EMBL" id="FOTR01000006">
    <property type="protein sequence ID" value="SFM02557.1"/>
    <property type="molecule type" value="Genomic_DNA"/>
</dbReference>
<protein>
    <submittedName>
        <fullName evidence="2">Uncharacterized protein</fullName>
    </submittedName>
</protein>
<dbReference type="InterPro" id="IPR019668">
    <property type="entry name" value="Uncharacterised_YtzC"/>
</dbReference>
<dbReference type="OrthoDB" id="2970872at2"/>
<dbReference type="RefSeq" id="WP_091484071.1">
    <property type="nucleotide sequence ID" value="NZ_FOTR01000006.1"/>
</dbReference>
<organism evidence="2 3">
    <name type="scientific">Gracilibacillus orientalis</name>
    <dbReference type="NCBI Taxonomy" id="334253"/>
    <lineage>
        <taxon>Bacteria</taxon>
        <taxon>Bacillati</taxon>
        <taxon>Bacillota</taxon>
        <taxon>Bacilli</taxon>
        <taxon>Bacillales</taxon>
        <taxon>Bacillaceae</taxon>
        <taxon>Gracilibacillus</taxon>
    </lineage>
</organism>
<proteinExistence type="predicted"/>
<evidence type="ECO:0000313" key="2">
    <source>
        <dbReference type="EMBL" id="SFM02557.1"/>
    </source>
</evidence>
<dbReference type="Pfam" id="PF10732">
    <property type="entry name" value="DUF2524"/>
    <property type="match status" value="1"/>
</dbReference>
<keyword evidence="1" id="KW-0175">Coiled coil</keyword>
<dbReference type="AlphaFoldDB" id="A0A1I4MHR8"/>
<keyword evidence="3" id="KW-1185">Reference proteome</keyword>
<reference evidence="3" key="1">
    <citation type="submission" date="2016-10" db="EMBL/GenBank/DDBJ databases">
        <authorList>
            <person name="Varghese N."/>
            <person name="Submissions S."/>
        </authorList>
    </citation>
    <scope>NUCLEOTIDE SEQUENCE [LARGE SCALE GENOMIC DNA]</scope>
    <source>
        <strain evidence="3">CGMCC 1.4250</strain>
    </source>
</reference>
<name>A0A1I4MHR8_9BACI</name>
<sequence length="93" mass="11006">MATRDSVENLFIEGQHIIQQAEEQLDMSNRNQFLLNEDYTNAHLELETLSQNIDKLMNSANAQQREQLHRFQLVVNEKLNDMILDEIDVTRYE</sequence>
<feature type="coiled-coil region" evidence="1">
    <location>
        <begin position="39"/>
        <end position="66"/>
    </location>
</feature>
<dbReference type="Proteomes" id="UP000198565">
    <property type="component" value="Unassembled WGS sequence"/>
</dbReference>
<accession>A0A1I4MHR8</accession>
<evidence type="ECO:0000313" key="3">
    <source>
        <dbReference type="Proteomes" id="UP000198565"/>
    </source>
</evidence>